<dbReference type="AlphaFoldDB" id="A0A6P1PW46"/>
<dbReference type="KEGG" id="mint:C7M51_00478"/>
<dbReference type="NCBIfam" id="TIGR01709">
    <property type="entry name" value="typeII_sec_gspL"/>
    <property type="match status" value="1"/>
</dbReference>
<dbReference type="SUPFAM" id="SSF53067">
    <property type="entry name" value="Actin-like ATPase domain"/>
    <property type="match status" value="2"/>
</dbReference>
<dbReference type="InterPro" id="IPR043129">
    <property type="entry name" value="ATPase_NBD"/>
</dbReference>
<protein>
    <submittedName>
        <fullName evidence="12">Type II secretion system protein L</fullName>
    </submittedName>
</protein>
<dbReference type="Proteomes" id="UP000464053">
    <property type="component" value="Chromosome"/>
</dbReference>
<dbReference type="InterPro" id="IPR025691">
    <property type="entry name" value="GspL_pp_dom"/>
</dbReference>
<evidence type="ECO:0000256" key="6">
    <source>
        <dbReference type="ARBA" id="ARBA00022692"/>
    </source>
</evidence>
<keyword evidence="8" id="KW-1133">Transmembrane helix</keyword>
<reference evidence="12 13" key="1">
    <citation type="submission" date="2018-03" db="EMBL/GenBank/DDBJ databases">
        <title>Pantoea intestinalis SRCM103226 isolated form the mealworm.</title>
        <authorList>
            <person name="Jeong D.-Y."/>
            <person name="Kim J.W."/>
        </authorList>
    </citation>
    <scope>NUCLEOTIDE SEQUENCE [LARGE SCALE GENOMIC DNA]</scope>
    <source>
        <strain evidence="12 13">SRCM103226</strain>
    </source>
</reference>
<dbReference type="GO" id="GO:0009276">
    <property type="term" value="C:Gram-negative-bacterium-type cell wall"/>
    <property type="evidence" value="ECO:0007669"/>
    <property type="project" value="InterPro"/>
</dbReference>
<evidence type="ECO:0000259" key="10">
    <source>
        <dbReference type="Pfam" id="PF05134"/>
    </source>
</evidence>
<name>A0A6P1PW46_9GAMM</name>
<evidence type="ECO:0000256" key="3">
    <source>
        <dbReference type="ARBA" id="ARBA00022448"/>
    </source>
</evidence>
<evidence type="ECO:0000256" key="9">
    <source>
        <dbReference type="ARBA" id="ARBA00023136"/>
    </source>
</evidence>
<evidence type="ECO:0000256" key="5">
    <source>
        <dbReference type="ARBA" id="ARBA00022519"/>
    </source>
</evidence>
<dbReference type="GO" id="GO:0015628">
    <property type="term" value="P:protein secretion by the type II secretion system"/>
    <property type="evidence" value="ECO:0007669"/>
    <property type="project" value="InterPro"/>
</dbReference>
<dbReference type="Pfam" id="PF05134">
    <property type="entry name" value="T2SSL"/>
    <property type="match status" value="1"/>
</dbReference>
<dbReference type="InterPro" id="IPR007812">
    <property type="entry name" value="T2SS_protein-GspL"/>
</dbReference>
<keyword evidence="3" id="KW-0813">Transport</keyword>
<feature type="domain" description="GspL periplasmic" evidence="11">
    <location>
        <begin position="244"/>
        <end position="362"/>
    </location>
</feature>
<dbReference type="RefSeq" id="WP_160620178.1">
    <property type="nucleotide sequence ID" value="NZ_CP028271.1"/>
</dbReference>
<evidence type="ECO:0000256" key="4">
    <source>
        <dbReference type="ARBA" id="ARBA00022475"/>
    </source>
</evidence>
<dbReference type="Gene3D" id="3.30.420.370">
    <property type="match status" value="1"/>
</dbReference>
<dbReference type="Gene3D" id="3.30.420.380">
    <property type="match status" value="1"/>
</dbReference>
<dbReference type="CDD" id="cd24017">
    <property type="entry name" value="ASKHA_T2SSL_N"/>
    <property type="match status" value="1"/>
</dbReference>
<dbReference type="InterPro" id="IPR024230">
    <property type="entry name" value="GspL_cyto_dom"/>
</dbReference>
<accession>A0A6P1PW46</accession>
<evidence type="ECO:0000256" key="8">
    <source>
        <dbReference type="ARBA" id="ARBA00022989"/>
    </source>
</evidence>
<feature type="domain" description="GspL cytoplasmic actin-ATPase-like" evidence="10">
    <location>
        <begin position="11"/>
        <end position="234"/>
    </location>
</feature>
<evidence type="ECO:0000259" key="11">
    <source>
        <dbReference type="Pfam" id="PF12693"/>
    </source>
</evidence>
<comment type="subcellular location">
    <subcellularLocation>
        <location evidence="1">Cell inner membrane</location>
        <topology evidence="1">Single-pass membrane protein</topology>
    </subcellularLocation>
</comment>
<keyword evidence="6" id="KW-0812">Transmembrane</keyword>
<dbReference type="GO" id="GO:0005886">
    <property type="term" value="C:plasma membrane"/>
    <property type="evidence" value="ECO:0007669"/>
    <property type="project" value="UniProtKB-SubCell"/>
</dbReference>
<gene>
    <name evidence="12" type="primary">epsL</name>
    <name evidence="12" type="ORF">C7M51_00478</name>
</gene>
<sequence length="377" mass="42467">MKNGSTERHRLIISVATDPTDPVLWMRIDAHGETDRQRGELPITELATLAARFPGDLCHLLVPMADVVIHCVTLPGKHDAAGMRALPWLLEEKLALPPDDVTFIPLASEGQNLWVATVANARMAQWTEPFRVAGIRLSYITPDALLLPLNTEGASALYWQHRWLLRTGRWQGAQVDAAWLALWHTAWQREQTALGYVDCYSPLPENVTQWRARPMQDALTLLASNINPQTPSLLPAPSALRAVPWRRPLIAACAALCLLFVQQGLLWWQTAQQADVLEQQLQLRFPGKSMAERQTAMRVATRQDKHPTLTSLLAKLPTLPEGVTIERLHYLNTTSSLRLTLRGQPEKISEAHQSLTRNFRLQTENDQLILTLRKHQP</sequence>
<keyword evidence="4" id="KW-1003">Cell membrane</keyword>
<dbReference type="GO" id="GO:0015627">
    <property type="term" value="C:type II protein secretion system complex"/>
    <property type="evidence" value="ECO:0007669"/>
    <property type="project" value="InterPro"/>
</dbReference>
<comment type="similarity">
    <text evidence="2">Belongs to the GSP L family.</text>
</comment>
<dbReference type="OrthoDB" id="7011844at2"/>
<dbReference type="EMBL" id="CP028271">
    <property type="protein sequence ID" value="QHM70217.1"/>
    <property type="molecule type" value="Genomic_DNA"/>
</dbReference>
<dbReference type="Pfam" id="PF12693">
    <property type="entry name" value="GspL_C"/>
    <property type="match status" value="1"/>
</dbReference>
<keyword evidence="5" id="KW-0997">Cell inner membrane</keyword>
<keyword evidence="13" id="KW-1185">Reference proteome</keyword>
<keyword evidence="7" id="KW-0653">Protein transport</keyword>
<evidence type="ECO:0000256" key="7">
    <source>
        <dbReference type="ARBA" id="ARBA00022927"/>
    </source>
</evidence>
<evidence type="ECO:0000256" key="2">
    <source>
        <dbReference type="ARBA" id="ARBA00005318"/>
    </source>
</evidence>
<proteinExistence type="inferred from homology"/>
<evidence type="ECO:0000313" key="13">
    <source>
        <dbReference type="Proteomes" id="UP000464053"/>
    </source>
</evidence>
<evidence type="ECO:0000256" key="1">
    <source>
        <dbReference type="ARBA" id="ARBA00004377"/>
    </source>
</evidence>
<organism evidence="12 13">
    <name type="scientific">Mixta intestinalis</name>
    <dbReference type="NCBI Taxonomy" id="1615494"/>
    <lineage>
        <taxon>Bacteria</taxon>
        <taxon>Pseudomonadati</taxon>
        <taxon>Pseudomonadota</taxon>
        <taxon>Gammaproteobacteria</taxon>
        <taxon>Enterobacterales</taxon>
        <taxon>Erwiniaceae</taxon>
        <taxon>Mixta</taxon>
    </lineage>
</organism>
<evidence type="ECO:0000313" key="12">
    <source>
        <dbReference type="EMBL" id="QHM70217.1"/>
    </source>
</evidence>
<keyword evidence="9" id="KW-0472">Membrane</keyword>